<reference evidence="1" key="2">
    <citation type="submission" date="2020-11" db="EMBL/GenBank/DDBJ databases">
        <authorList>
            <person name="McCartney M.A."/>
            <person name="Auch B."/>
            <person name="Kono T."/>
            <person name="Mallez S."/>
            <person name="Becker A."/>
            <person name="Gohl D.M."/>
            <person name="Silverstein K.A.T."/>
            <person name="Koren S."/>
            <person name="Bechman K.B."/>
            <person name="Herman A."/>
            <person name="Abrahante J.E."/>
            <person name="Garbe J."/>
        </authorList>
    </citation>
    <scope>NUCLEOTIDE SEQUENCE</scope>
    <source>
        <strain evidence="1">Duluth1</strain>
        <tissue evidence="1">Whole animal</tissue>
    </source>
</reference>
<dbReference type="GO" id="GO:0010855">
    <property type="term" value="F:adenylate cyclase inhibitor activity"/>
    <property type="evidence" value="ECO:0007669"/>
    <property type="project" value="TreeGrafter"/>
</dbReference>
<dbReference type="InterPro" id="IPR026919">
    <property type="entry name" value="ADGRV1"/>
</dbReference>
<sequence length="92" mass="10167">MSMKSYKLMSPFSAAYVSVPQMYHPTASDISDGFSISSWIQPFSNTNGYVMAKTNDNGSRHFYSLKLITNSLQTQIVFGYSVTGSNVSFVSD</sequence>
<dbReference type="GO" id="GO:0016020">
    <property type="term" value="C:membrane"/>
    <property type="evidence" value="ECO:0007669"/>
    <property type="project" value="InterPro"/>
</dbReference>
<dbReference type="AlphaFoldDB" id="A0A9D4C6C8"/>
<dbReference type="GO" id="GO:0001965">
    <property type="term" value="F:G-protein alpha-subunit binding"/>
    <property type="evidence" value="ECO:0007669"/>
    <property type="project" value="TreeGrafter"/>
</dbReference>
<accession>A0A9D4C6C8</accession>
<evidence type="ECO:0000313" key="2">
    <source>
        <dbReference type="Proteomes" id="UP000828390"/>
    </source>
</evidence>
<protein>
    <submittedName>
        <fullName evidence="1">Uncharacterized protein</fullName>
    </submittedName>
</protein>
<proteinExistence type="predicted"/>
<name>A0A9D4C6C8_DREPO</name>
<dbReference type="InterPro" id="IPR013320">
    <property type="entry name" value="ConA-like_dom_sf"/>
</dbReference>
<dbReference type="GO" id="GO:0004930">
    <property type="term" value="F:G protein-coupled receptor activity"/>
    <property type="evidence" value="ECO:0007669"/>
    <property type="project" value="InterPro"/>
</dbReference>
<dbReference type="PANTHER" id="PTHR46682:SF1">
    <property type="entry name" value="ADHESION G-PROTEIN COUPLED RECEPTOR V1"/>
    <property type="match status" value="1"/>
</dbReference>
<dbReference type="GO" id="GO:0005737">
    <property type="term" value="C:cytoplasm"/>
    <property type="evidence" value="ECO:0007669"/>
    <property type="project" value="TreeGrafter"/>
</dbReference>
<organism evidence="1 2">
    <name type="scientific">Dreissena polymorpha</name>
    <name type="common">Zebra mussel</name>
    <name type="synonym">Mytilus polymorpha</name>
    <dbReference type="NCBI Taxonomy" id="45954"/>
    <lineage>
        <taxon>Eukaryota</taxon>
        <taxon>Metazoa</taxon>
        <taxon>Spiralia</taxon>
        <taxon>Lophotrochozoa</taxon>
        <taxon>Mollusca</taxon>
        <taxon>Bivalvia</taxon>
        <taxon>Autobranchia</taxon>
        <taxon>Heteroconchia</taxon>
        <taxon>Euheterodonta</taxon>
        <taxon>Imparidentia</taxon>
        <taxon>Neoheterodontei</taxon>
        <taxon>Myida</taxon>
        <taxon>Dreissenoidea</taxon>
        <taxon>Dreissenidae</taxon>
        <taxon>Dreissena</taxon>
    </lineage>
</organism>
<reference evidence="1" key="1">
    <citation type="journal article" date="2019" name="bioRxiv">
        <title>The Genome of the Zebra Mussel, Dreissena polymorpha: A Resource for Invasive Species Research.</title>
        <authorList>
            <person name="McCartney M.A."/>
            <person name="Auch B."/>
            <person name="Kono T."/>
            <person name="Mallez S."/>
            <person name="Zhang Y."/>
            <person name="Obille A."/>
            <person name="Becker A."/>
            <person name="Abrahante J.E."/>
            <person name="Garbe J."/>
            <person name="Badalamenti J.P."/>
            <person name="Herman A."/>
            <person name="Mangelson H."/>
            <person name="Liachko I."/>
            <person name="Sullivan S."/>
            <person name="Sone E.D."/>
            <person name="Koren S."/>
            <person name="Silverstein K.A.T."/>
            <person name="Beckman K.B."/>
            <person name="Gohl D.M."/>
        </authorList>
    </citation>
    <scope>NUCLEOTIDE SEQUENCE</scope>
    <source>
        <strain evidence="1">Duluth1</strain>
        <tissue evidence="1">Whole animal</tissue>
    </source>
</reference>
<keyword evidence="2" id="KW-1185">Reference proteome</keyword>
<dbReference type="PANTHER" id="PTHR46682">
    <property type="entry name" value="ADHESION G-PROTEIN COUPLED RECEPTOR V1"/>
    <property type="match status" value="1"/>
</dbReference>
<gene>
    <name evidence="1" type="ORF">DPMN_060720</name>
</gene>
<comment type="caution">
    <text evidence="1">The sequence shown here is derived from an EMBL/GenBank/DDBJ whole genome shotgun (WGS) entry which is preliminary data.</text>
</comment>
<dbReference type="GO" id="GO:0071277">
    <property type="term" value="P:cellular response to calcium ion"/>
    <property type="evidence" value="ECO:0007669"/>
    <property type="project" value="TreeGrafter"/>
</dbReference>
<dbReference type="SUPFAM" id="SSF49899">
    <property type="entry name" value="Concanavalin A-like lectins/glucanases"/>
    <property type="match status" value="1"/>
</dbReference>
<evidence type="ECO:0000313" key="1">
    <source>
        <dbReference type="EMBL" id="KAH3717924.1"/>
    </source>
</evidence>
<dbReference type="EMBL" id="JAIWYP010000013">
    <property type="protein sequence ID" value="KAH3717924.1"/>
    <property type="molecule type" value="Genomic_DNA"/>
</dbReference>
<dbReference type="Proteomes" id="UP000828390">
    <property type="component" value="Unassembled WGS sequence"/>
</dbReference>